<organism evidence="3 4">
    <name type="scientific">Candidatus Streptococcus faecavium</name>
    <dbReference type="NCBI Taxonomy" id="2838763"/>
    <lineage>
        <taxon>Bacteria</taxon>
        <taxon>Bacillati</taxon>
        <taxon>Bacillota</taxon>
        <taxon>Bacilli</taxon>
        <taxon>Lactobacillales</taxon>
        <taxon>Streptococcaceae</taxon>
        <taxon>Streptococcus</taxon>
    </lineage>
</organism>
<feature type="transmembrane region" description="Helical" evidence="2">
    <location>
        <begin position="156"/>
        <end position="178"/>
    </location>
</feature>
<evidence type="ECO:0000313" key="3">
    <source>
        <dbReference type="EMBL" id="HIZ66977.1"/>
    </source>
</evidence>
<proteinExistence type="predicted"/>
<dbReference type="AlphaFoldDB" id="A0A9D2FUE9"/>
<sequence length="365" mass="42460">MEIVFQHPEKVSLPENRRYPLAKGVLLLNRENQELLASHKTNASVSFELYEPETEIPIYQGDLRLPVVDFQFVDLVKADYERYEEITEDFQLFLNSLSKELGIKPEKKGLKKKKVAKPNETTQESKRRQVSREISKEPSLKRSKKKINETSPRRPTVFLVTIGAFLFLAVIGIGFLGIRQWQTTQSPPTQVSEKESLEDLLAKEKFMQAVKWYPKKRKVIENELFQRILDGKKQSVNVSLLQKFQKEYPTTQGAFDSAFLKGAYKQMIQTYIKTPDDFDKDEMRMNLVGYAYLKLEKIDKAKEIAEKVEDVALSKKIASYELYKKQLTEKEKSIEGVKPTNESELKKYNQTLDEIYELKQKIAKL</sequence>
<protein>
    <submittedName>
        <fullName evidence="3">Uncharacterized protein</fullName>
    </submittedName>
</protein>
<comment type="caution">
    <text evidence="3">The sequence shown here is derived from an EMBL/GenBank/DDBJ whole genome shotgun (WGS) entry which is preliminary data.</text>
</comment>
<evidence type="ECO:0000256" key="1">
    <source>
        <dbReference type="SAM" id="MobiDB-lite"/>
    </source>
</evidence>
<keyword evidence="2" id="KW-0472">Membrane</keyword>
<gene>
    <name evidence="3" type="ORF">H9965_00605</name>
</gene>
<feature type="compositionally biased region" description="Basic and acidic residues" evidence="1">
    <location>
        <begin position="123"/>
        <end position="148"/>
    </location>
</feature>
<accession>A0A9D2FUE9</accession>
<reference evidence="3" key="2">
    <citation type="submission" date="2021-04" db="EMBL/GenBank/DDBJ databases">
        <authorList>
            <person name="Gilroy R."/>
        </authorList>
    </citation>
    <scope>NUCLEOTIDE SEQUENCE</scope>
    <source>
        <strain evidence="3">ChiBcolR9-63</strain>
    </source>
</reference>
<dbReference type="Proteomes" id="UP000824058">
    <property type="component" value="Unassembled WGS sequence"/>
</dbReference>
<name>A0A9D2FUE9_9STRE</name>
<keyword evidence="2" id="KW-0812">Transmembrane</keyword>
<reference evidence="3" key="1">
    <citation type="journal article" date="2021" name="PeerJ">
        <title>Extensive microbial diversity within the chicken gut microbiome revealed by metagenomics and culture.</title>
        <authorList>
            <person name="Gilroy R."/>
            <person name="Ravi A."/>
            <person name="Getino M."/>
            <person name="Pursley I."/>
            <person name="Horton D.L."/>
            <person name="Alikhan N.F."/>
            <person name="Baker D."/>
            <person name="Gharbi K."/>
            <person name="Hall N."/>
            <person name="Watson M."/>
            <person name="Adriaenssens E.M."/>
            <person name="Foster-Nyarko E."/>
            <person name="Jarju S."/>
            <person name="Secka A."/>
            <person name="Antonio M."/>
            <person name="Oren A."/>
            <person name="Chaudhuri R.R."/>
            <person name="La Ragione R."/>
            <person name="Hildebrand F."/>
            <person name="Pallen M.J."/>
        </authorList>
    </citation>
    <scope>NUCLEOTIDE SEQUENCE</scope>
    <source>
        <strain evidence="3">ChiBcolR9-63</strain>
    </source>
</reference>
<keyword evidence="2" id="KW-1133">Transmembrane helix</keyword>
<dbReference type="EMBL" id="DXBD01000006">
    <property type="protein sequence ID" value="HIZ66977.1"/>
    <property type="molecule type" value="Genomic_DNA"/>
</dbReference>
<evidence type="ECO:0000256" key="2">
    <source>
        <dbReference type="SAM" id="Phobius"/>
    </source>
</evidence>
<feature type="region of interest" description="Disordered" evidence="1">
    <location>
        <begin position="109"/>
        <end position="148"/>
    </location>
</feature>
<evidence type="ECO:0000313" key="4">
    <source>
        <dbReference type="Proteomes" id="UP000824058"/>
    </source>
</evidence>